<dbReference type="PROSITE" id="PS00154">
    <property type="entry name" value="ATPASE_E1_E2"/>
    <property type="match status" value="1"/>
</dbReference>
<dbReference type="InterPro" id="IPR018303">
    <property type="entry name" value="ATPase_P-typ_P_site"/>
</dbReference>
<keyword evidence="6 8" id="KW-1133">Transmembrane helix</keyword>
<evidence type="ECO:0000256" key="1">
    <source>
        <dbReference type="ARBA" id="ARBA00004141"/>
    </source>
</evidence>
<proteinExistence type="predicted"/>
<evidence type="ECO:0000313" key="13">
    <source>
        <dbReference type="Proteomes" id="UP000039865"/>
    </source>
</evidence>
<accession>A0A077ZWZ8</accession>
<dbReference type="SUPFAM" id="SSF81665">
    <property type="entry name" value="Calcium ATPase, transmembrane domain M"/>
    <property type="match status" value="1"/>
</dbReference>
<feature type="transmembrane region" description="Helical" evidence="8">
    <location>
        <begin position="247"/>
        <end position="271"/>
    </location>
</feature>
<feature type="transmembrane region" description="Helical" evidence="8">
    <location>
        <begin position="291"/>
        <end position="316"/>
    </location>
</feature>
<dbReference type="Pfam" id="PF00122">
    <property type="entry name" value="E1-E2_ATPase"/>
    <property type="match status" value="1"/>
</dbReference>
<dbReference type="GO" id="GO:0016887">
    <property type="term" value="F:ATP hydrolysis activity"/>
    <property type="evidence" value="ECO:0007669"/>
    <property type="project" value="InterPro"/>
</dbReference>
<keyword evidence="4" id="KW-0460">Magnesium</keyword>
<feature type="transmembrane region" description="Helical" evidence="8">
    <location>
        <begin position="928"/>
        <end position="948"/>
    </location>
</feature>
<dbReference type="GO" id="GO:0005886">
    <property type="term" value="C:plasma membrane"/>
    <property type="evidence" value="ECO:0007669"/>
    <property type="project" value="TreeGrafter"/>
</dbReference>
<dbReference type="NCBIfam" id="TIGR01494">
    <property type="entry name" value="ATPase_P-type"/>
    <property type="match status" value="1"/>
</dbReference>
<name>A0A077ZWZ8_STYLE</name>
<dbReference type="Gene3D" id="3.40.50.1000">
    <property type="entry name" value="HAD superfamily/HAD-like"/>
    <property type="match status" value="1"/>
</dbReference>
<dbReference type="OrthoDB" id="377733at2759"/>
<feature type="domain" description="P-type ATPase N-terminal" evidence="10">
    <location>
        <begin position="19"/>
        <end position="76"/>
    </location>
</feature>
<dbReference type="InterPro" id="IPR008250">
    <property type="entry name" value="ATPase_P-typ_transduc_dom_A_sf"/>
</dbReference>
<feature type="transmembrane region" description="Helical" evidence="8">
    <location>
        <begin position="63"/>
        <end position="85"/>
    </location>
</feature>
<evidence type="ECO:0000256" key="2">
    <source>
        <dbReference type="ARBA" id="ARBA00022692"/>
    </source>
</evidence>
<feature type="transmembrane region" description="Helical" evidence="8">
    <location>
        <begin position="861"/>
        <end position="884"/>
    </location>
</feature>
<dbReference type="SUPFAM" id="SSF81660">
    <property type="entry name" value="Metal cation-transporting ATPase, ATP-binding domain N"/>
    <property type="match status" value="1"/>
</dbReference>
<dbReference type="GO" id="GO:0046872">
    <property type="term" value="F:metal ion binding"/>
    <property type="evidence" value="ECO:0007669"/>
    <property type="project" value="UniProtKB-KW"/>
</dbReference>
<dbReference type="InterPro" id="IPR001757">
    <property type="entry name" value="P_typ_ATPase"/>
</dbReference>
<dbReference type="GO" id="GO:0005524">
    <property type="term" value="F:ATP binding"/>
    <property type="evidence" value="ECO:0007669"/>
    <property type="project" value="InterPro"/>
</dbReference>
<feature type="domain" description="P-type ATPase C-terminal" evidence="11">
    <location>
        <begin position="740"/>
        <end position="996"/>
    </location>
</feature>
<evidence type="ECO:0000259" key="9">
    <source>
        <dbReference type="Pfam" id="PF00122"/>
    </source>
</evidence>
<feature type="transmembrane region" description="Helical" evidence="8">
    <location>
        <begin position="896"/>
        <end position="916"/>
    </location>
</feature>
<evidence type="ECO:0000256" key="7">
    <source>
        <dbReference type="ARBA" id="ARBA00023136"/>
    </source>
</evidence>
<dbReference type="PANTHER" id="PTHR24092">
    <property type="entry name" value="PROBABLE PHOSPHOLIPID-TRANSPORTING ATPASE"/>
    <property type="match status" value="1"/>
</dbReference>
<dbReference type="Gene3D" id="3.40.1110.10">
    <property type="entry name" value="Calcium-transporting ATPase, cytoplasmic domain N"/>
    <property type="match status" value="1"/>
</dbReference>
<comment type="subcellular location">
    <subcellularLocation>
        <location evidence="1">Membrane</location>
        <topology evidence="1">Multi-pass membrane protein</topology>
    </subcellularLocation>
</comment>
<gene>
    <name evidence="12" type="primary">Contig3145.g3363</name>
    <name evidence="12" type="ORF">STYLEM_3110</name>
</gene>
<dbReference type="InterPro" id="IPR044492">
    <property type="entry name" value="P_typ_ATPase_HD_dom"/>
</dbReference>
<dbReference type="GO" id="GO:0140326">
    <property type="term" value="F:ATPase-coupled intramembrane lipid transporter activity"/>
    <property type="evidence" value="ECO:0007669"/>
    <property type="project" value="TreeGrafter"/>
</dbReference>
<evidence type="ECO:0000259" key="10">
    <source>
        <dbReference type="Pfam" id="PF16209"/>
    </source>
</evidence>
<dbReference type="EMBL" id="CCKQ01003011">
    <property type="protein sequence ID" value="CDW74116.1"/>
    <property type="molecule type" value="Genomic_DNA"/>
</dbReference>
<dbReference type="Pfam" id="PF13246">
    <property type="entry name" value="Cation_ATPase"/>
    <property type="match status" value="1"/>
</dbReference>
<dbReference type="PANTHER" id="PTHR24092:SF218">
    <property type="entry name" value="PHOSPHOLIPID-TRANSPORTING ATPASE"/>
    <property type="match status" value="1"/>
</dbReference>
<keyword evidence="2 8" id="KW-0812">Transmembrane</keyword>
<dbReference type="InterPro" id="IPR032631">
    <property type="entry name" value="P-type_ATPase_N"/>
</dbReference>
<protein>
    <submittedName>
        <fullName evidence="12">Phospholipid-transporting atpase</fullName>
    </submittedName>
</protein>
<dbReference type="Pfam" id="PF16212">
    <property type="entry name" value="PhoLip_ATPase_C"/>
    <property type="match status" value="1"/>
</dbReference>
<organism evidence="12 13">
    <name type="scientific">Stylonychia lemnae</name>
    <name type="common">Ciliate</name>
    <dbReference type="NCBI Taxonomy" id="5949"/>
    <lineage>
        <taxon>Eukaryota</taxon>
        <taxon>Sar</taxon>
        <taxon>Alveolata</taxon>
        <taxon>Ciliophora</taxon>
        <taxon>Intramacronucleata</taxon>
        <taxon>Spirotrichea</taxon>
        <taxon>Stichotrichia</taxon>
        <taxon>Sporadotrichida</taxon>
        <taxon>Oxytrichidae</taxon>
        <taxon>Stylonychinae</taxon>
        <taxon>Stylonychia</taxon>
    </lineage>
</organism>
<dbReference type="SFLD" id="SFLDF00027">
    <property type="entry name" value="p-type_atpase"/>
    <property type="match status" value="1"/>
</dbReference>
<dbReference type="InterPro" id="IPR032630">
    <property type="entry name" value="P_typ_ATPase_c"/>
</dbReference>
<keyword evidence="3" id="KW-0479">Metal-binding</keyword>
<evidence type="ECO:0000256" key="3">
    <source>
        <dbReference type="ARBA" id="ARBA00022723"/>
    </source>
</evidence>
<dbReference type="SUPFAM" id="SSF81653">
    <property type="entry name" value="Calcium ATPase, transduction domain A"/>
    <property type="match status" value="1"/>
</dbReference>
<evidence type="ECO:0000256" key="4">
    <source>
        <dbReference type="ARBA" id="ARBA00022842"/>
    </source>
</evidence>
<dbReference type="AlphaFoldDB" id="A0A077ZWZ8"/>
<reference evidence="12 13" key="1">
    <citation type="submission" date="2014-06" db="EMBL/GenBank/DDBJ databases">
        <authorList>
            <person name="Swart Estienne"/>
        </authorList>
    </citation>
    <scope>NUCLEOTIDE SEQUENCE [LARGE SCALE GENOMIC DNA]</scope>
    <source>
        <strain evidence="12 13">130c</strain>
    </source>
</reference>
<dbReference type="GO" id="GO:0045332">
    <property type="term" value="P:phospholipid translocation"/>
    <property type="evidence" value="ECO:0007669"/>
    <property type="project" value="TreeGrafter"/>
</dbReference>
<dbReference type="InterPro" id="IPR059000">
    <property type="entry name" value="ATPase_P-type_domA"/>
</dbReference>
<feature type="domain" description="P-type ATPase A" evidence="9">
    <location>
        <begin position="89"/>
        <end position="144"/>
    </location>
</feature>
<keyword evidence="7 8" id="KW-0472">Membrane</keyword>
<evidence type="ECO:0000256" key="5">
    <source>
        <dbReference type="ARBA" id="ARBA00022967"/>
    </source>
</evidence>
<dbReference type="InterPro" id="IPR023298">
    <property type="entry name" value="ATPase_P-typ_TM_dom_sf"/>
</dbReference>
<dbReference type="Proteomes" id="UP000039865">
    <property type="component" value="Unassembled WGS sequence"/>
</dbReference>
<evidence type="ECO:0000259" key="11">
    <source>
        <dbReference type="Pfam" id="PF16212"/>
    </source>
</evidence>
<keyword evidence="5" id="KW-1278">Translocase</keyword>
<evidence type="ECO:0000313" key="12">
    <source>
        <dbReference type="EMBL" id="CDW74116.1"/>
    </source>
</evidence>
<dbReference type="InterPro" id="IPR023299">
    <property type="entry name" value="ATPase_P-typ_cyto_dom_N"/>
</dbReference>
<evidence type="ECO:0000256" key="6">
    <source>
        <dbReference type="ARBA" id="ARBA00022989"/>
    </source>
</evidence>
<feature type="transmembrane region" description="Helical" evidence="8">
    <location>
        <begin position="33"/>
        <end position="57"/>
    </location>
</feature>
<evidence type="ECO:0000256" key="8">
    <source>
        <dbReference type="SAM" id="Phobius"/>
    </source>
</evidence>
<dbReference type="SFLD" id="SFLDG00002">
    <property type="entry name" value="C1.7:_P-type_atpase_like"/>
    <property type="match status" value="1"/>
</dbReference>
<dbReference type="Gene3D" id="2.70.150.10">
    <property type="entry name" value="Calcium-transporting ATPase, cytoplasmic transduction domain A"/>
    <property type="match status" value="1"/>
</dbReference>
<sequence>MDKLRSIVPTVLRDQVSPQQKRLKNNKISSTKYNVLTFLPVSLLVQFTRVVNVFYLFNGILQSIPSISTNSPLATIIPLAVVVLLDINTKGKLQSADIRVGDIIELADDQIIPADCILLATSDDNGQCFVQTSSLDGEKNLKPKLALKFIQENLDKLLADPSIRFQVQINEPEKNLYKFKALLNFQNSNDSQHFNLEFNQFIHAGSLLRNSNKVLAMVIYTGAETKIILNQGSYHYKQSQIEKQANFILLINVIIILAVSVIMAFKMYFFIEENGTQMRYVFPESEIDSKYYAINGFFSFYILMNNLIPQALVITLEISKVWYAKFMEGDAQFLTIDEQDGQLSTCRVQNLTLHEELGNVNYMLCDKTGTLTQNELQYKAFACVGVDFDDEIHNIKEFCQLRKNNEDFLNFWRCICLCHEIQSIQQKTGKTILSGSSQDELSLLHMAEKSNFAKFIKRDSDTSTIELDGEIEQFEILKIFEFTSERKMMSVILKSRQTGQIFLLAKGADGAMIPLIQQKSQQDEVTLQYINNFAKKGYRTLVFCMRELFFEQLDLDDRYGDLDQNEIEKDLKLLGVTAVEDLLQEDVDVCLNEFQDANINVWMLTGDKGETAEAIGYSCGLFRSKYKIEKIEEEFGQDADPLIPAINQEMGLMISGSKITHLMSDESYSERLLEVLKFSKAVIIYRCSPAQKADIVDLVKKKFQGSITLAVGDGANDVNMIQRAHVGIGIIGKEGNQAAQFSDYALPNFKSLRRLLFWHGRTFGVRFSNFVKWFIYKNSIYSSTLLYFSIQNGFSGQSLYSDLFYSTYDVSLTTVAVVAYCIFDQDIDFKLTGNEKQLKIKLSQYYKHGRDLVISTTVKQYWFWLVYVFISSIPIYLISQYAYYHAIVSSDGKTEGVWASGFASIFIMVLSHHVMIIFCTRNWTWMTVAFYIFSFSIFLPITVAFENILEGGELYAIGFSDIMHQPQFWLSIFVASAIVIFPYYIVYNIWHTILYPQYVQ</sequence>
<dbReference type="SFLD" id="SFLDS00003">
    <property type="entry name" value="Haloacid_Dehalogenase"/>
    <property type="match status" value="1"/>
</dbReference>
<feature type="transmembrane region" description="Helical" evidence="8">
    <location>
        <begin position="968"/>
        <end position="990"/>
    </location>
</feature>
<dbReference type="SUPFAM" id="SSF56784">
    <property type="entry name" value="HAD-like"/>
    <property type="match status" value="1"/>
</dbReference>
<dbReference type="PRINTS" id="PR00119">
    <property type="entry name" value="CATATPASE"/>
</dbReference>
<dbReference type="InterPro" id="IPR036412">
    <property type="entry name" value="HAD-like_sf"/>
</dbReference>
<dbReference type="Pfam" id="PF16209">
    <property type="entry name" value="PhoLip_ATPase_N"/>
    <property type="match status" value="1"/>
</dbReference>
<keyword evidence="13" id="KW-1185">Reference proteome</keyword>
<dbReference type="InParanoid" id="A0A077ZWZ8"/>
<dbReference type="InterPro" id="IPR023214">
    <property type="entry name" value="HAD_sf"/>
</dbReference>